<comment type="caution">
    <text evidence="12">The sequence shown here is derived from an EMBL/GenBank/DDBJ whole genome shotgun (WGS) entry which is preliminary data.</text>
</comment>
<dbReference type="InterPro" id="IPR011335">
    <property type="entry name" value="Restrct_endonuc-II-like"/>
</dbReference>
<feature type="region of interest" description="Disordered" evidence="10">
    <location>
        <begin position="461"/>
        <end position="497"/>
    </location>
</feature>
<dbReference type="AlphaFoldDB" id="A0A9Q1KK64"/>
<dbReference type="GO" id="GO:0000110">
    <property type="term" value="C:nucleotide-excision repair factor 1 complex"/>
    <property type="evidence" value="ECO:0007669"/>
    <property type="project" value="TreeGrafter"/>
</dbReference>
<evidence type="ECO:0000259" key="11">
    <source>
        <dbReference type="SMART" id="SM00891"/>
    </source>
</evidence>
<feature type="domain" description="ERCC4" evidence="11">
    <location>
        <begin position="789"/>
        <end position="869"/>
    </location>
</feature>
<feature type="region of interest" description="Disordered" evidence="10">
    <location>
        <begin position="517"/>
        <end position="603"/>
    </location>
</feature>
<comment type="subcellular location">
    <subcellularLocation>
        <location evidence="1">Nucleus</location>
    </subcellularLocation>
</comment>
<dbReference type="GO" id="GO:0003684">
    <property type="term" value="F:damaged DNA binding"/>
    <property type="evidence" value="ECO:0007669"/>
    <property type="project" value="TreeGrafter"/>
</dbReference>
<dbReference type="SMART" id="SM00891">
    <property type="entry name" value="ERCC4"/>
    <property type="match status" value="1"/>
</dbReference>
<dbReference type="Gene3D" id="1.10.150.20">
    <property type="entry name" value="5' to 3' exonuclease, C-terminal subdomain"/>
    <property type="match status" value="1"/>
</dbReference>
<evidence type="ECO:0000256" key="5">
    <source>
        <dbReference type="ARBA" id="ARBA00022763"/>
    </source>
</evidence>
<feature type="region of interest" description="Disordered" evidence="10">
    <location>
        <begin position="339"/>
        <end position="365"/>
    </location>
</feature>
<keyword evidence="4" id="KW-0255">Endonuclease</keyword>
<dbReference type="SUPFAM" id="SSF52980">
    <property type="entry name" value="Restriction endonuclease-like"/>
    <property type="match status" value="1"/>
</dbReference>
<dbReference type="EMBL" id="JAKOGI010000100">
    <property type="protein sequence ID" value="KAJ8444318.1"/>
    <property type="molecule type" value="Genomic_DNA"/>
</dbReference>
<feature type="compositionally biased region" description="Basic and acidic residues" evidence="10">
    <location>
        <begin position="517"/>
        <end position="535"/>
    </location>
</feature>
<evidence type="ECO:0000256" key="4">
    <source>
        <dbReference type="ARBA" id="ARBA00022759"/>
    </source>
</evidence>
<feature type="compositionally biased region" description="Polar residues" evidence="10">
    <location>
        <begin position="553"/>
        <end position="564"/>
    </location>
</feature>
<dbReference type="PANTHER" id="PTHR10150:SF0">
    <property type="entry name" value="DNA REPAIR ENDONUCLEASE XPF"/>
    <property type="match status" value="1"/>
</dbReference>
<dbReference type="GO" id="GO:0003697">
    <property type="term" value="F:single-stranded DNA binding"/>
    <property type="evidence" value="ECO:0007669"/>
    <property type="project" value="TreeGrafter"/>
</dbReference>
<dbReference type="OrthoDB" id="361020at2759"/>
<keyword evidence="13" id="KW-1185">Reference proteome</keyword>
<dbReference type="GO" id="GO:0000724">
    <property type="term" value="P:double-strand break repair via homologous recombination"/>
    <property type="evidence" value="ECO:0007669"/>
    <property type="project" value="TreeGrafter"/>
</dbReference>
<dbReference type="InterPro" id="IPR006166">
    <property type="entry name" value="ERCC4_domain"/>
</dbReference>
<dbReference type="SUPFAM" id="SSF47781">
    <property type="entry name" value="RuvA domain 2-like"/>
    <property type="match status" value="1"/>
</dbReference>
<keyword evidence="5" id="KW-0227">DNA damage</keyword>
<feature type="compositionally biased region" description="Basic and acidic residues" evidence="10">
    <location>
        <begin position="356"/>
        <end position="365"/>
    </location>
</feature>
<keyword evidence="6" id="KW-0378">Hydrolase</keyword>
<evidence type="ECO:0000256" key="3">
    <source>
        <dbReference type="ARBA" id="ARBA00022722"/>
    </source>
</evidence>
<keyword evidence="8" id="KW-0234">DNA repair</keyword>
<gene>
    <name evidence="12" type="ORF">Cgig2_019876</name>
</gene>
<keyword evidence="9" id="KW-0539">Nucleus</keyword>
<feature type="compositionally biased region" description="Basic residues" evidence="10">
    <location>
        <begin position="539"/>
        <end position="550"/>
    </location>
</feature>
<protein>
    <recommendedName>
        <fullName evidence="11">ERCC4 domain-containing protein</fullName>
    </recommendedName>
</protein>
<name>A0A9Q1KK64_9CARY</name>
<dbReference type="FunFam" id="1.10.150.20:FF:000038">
    <property type="entry name" value="DNA repair endonuclease UVH1"/>
    <property type="match status" value="1"/>
</dbReference>
<dbReference type="GO" id="GO:0000712">
    <property type="term" value="P:resolution of meiotic recombination intermediates"/>
    <property type="evidence" value="ECO:0007669"/>
    <property type="project" value="TreeGrafter"/>
</dbReference>
<dbReference type="CDD" id="cd20078">
    <property type="entry name" value="XPF_nuclease_XPF_euk"/>
    <property type="match status" value="1"/>
</dbReference>
<dbReference type="Proteomes" id="UP001153076">
    <property type="component" value="Unassembled WGS sequence"/>
</dbReference>
<evidence type="ECO:0000313" key="13">
    <source>
        <dbReference type="Proteomes" id="UP001153076"/>
    </source>
</evidence>
<evidence type="ECO:0000256" key="7">
    <source>
        <dbReference type="ARBA" id="ARBA00023125"/>
    </source>
</evidence>
<dbReference type="GO" id="GO:1901255">
    <property type="term" value="P:nucleotide-excision repair involved in interstrand cross-link repair"/>
    <property type="evidence" value="ECO:0007669"/>
    <property type="project" value="TreeGrafter"/>
</dbReference>
<dbReference type="InterPro" id="IPR010994">
    <property type="entry name" value="RuvA_2-like"/>
</dbReference>
<dbReference type="Pfam" id="PF02732">
    <property type="entry name" value="ERCC4"/>
    <property type="match status" value="1"/>
</dbReference>
<evidence type="ECO:0000256" key="8">
    <source>
        <dbReference type="ARBA" id="ARBA00023204"/>
    </source>
</evidence>
<dbReference type="InterPro" id="IPR047520">
    <property type="entry name" value="XPF_nuclease"/>
</dbReference>
<comment type="similarity">
    <text evidence="2">Belongs to the XPF family.</text>
</comment>
<dbReference type="PANTHER" id="PTHR10150">
    <property type="entry name" value="DNA REPAIR ENDONUCLEASE XPF"/>
    <property type="match status" value="1"/>
</dbReference>
<evidence type="ECO:0000313" key="12">
    <source>
        <dbReference type="EMBL" id="KAJ8444318.1"/>
    </source>
</evidence>
<dbReference type="Gene3D" id="3.40.50.10130">
    <property type="match status" value="1"/>
</dbReference>
<keyword evidence="3" id="KW-0540">Nuclease</keyword>
<sequence length="1020" mass="114839">MVQFHEHIISDLLEDPIGGLVVISSGLSLSKLISSLLSLHSADEGTLLILSASPSQRRSITVSSNPNPNPNGGATPIEITSELPAHHRHALYTSRGVYFITSRILIVDLLTSKIPTSQIAGILILNAHSLSETSTEAFIVRILRSLNRKAYVRAFSDKPHAMVAGFAKAERIMKCLFVRKLHLWPRFQVYVSQELERDPPEVVDIRISMTMAMKGIQKAIIEVMDACLKEMRKTNKVDVEDLTVENGLFKSFDEIIRRQLDPIWHTLGKKTKQLVSDLKTLRKLLDYLVRYDAVTYLKYLDSLRVSESFRSVWIFAESSYKIFEYAKKRVYLFTRSEVGKPSGQSNTVTGKRRKSKENNDGKEASDGGVLLQEVLEEAPKWKALRDILGEIEDERQKHASVSDELVDTNLEENNGIVLVACRDEHSCMQLEEFITNGPKKVMKDEWEKYLLSKVELKGYQSRAKGAKKKPKQPKGFGILNGVAPTTSKENAEPSSINKQENDALLAAAAEIRNLSKKEAGTEDPCPHHVGDEVTSKGKTTGKSKRPSRKRQNSETQNETGCNCKTSDKYGVSNSSNEGEKADSDTIIGDGLQGGEEGTSLSGNGVLRKHNQEITPGSMRKGKPLPPVHFHALESDHCMLDTLKPSVIIVYHPDMTFVREIEVYNAENPSRKLKVYFLFYEDSTEVQKFEASIRRENGAFESLIRQKSMMMIPVDLRLQIFNRITKYLDIYKYMWTARIIFADCDFRSDDHLLGLKDSFIELQASVSQNSITRKAGGRREAEKEMQACEYVIVDMREFMSSLPNVLHQKGMRIIPVTLEVGDYILSPLICVERKSIQDLFGSFTSGRLYHQVETMVRYYRMPILLIEFSQDKSFSFQSASDIGDDVTPNSIISKLTLLAMHFPRLRIVWSRSLHATAEIFASLKANQDEPDETKAIRVGVPSEEGIVENDVRAENYNTSAVEFLRRLPGVTDSNYRAIMDACNSLADLAVLPVEKLADLMGGQKAARTLREFLDAKYPTLL</sequence>
<evidence type="ECO:0000256" key="1">
    <source>
        <dbReference type="ARBA" id="ARBA00004123"/>
    </source>
</evidence>
<reference evidence="12" key="1">
    <citation type="submission" date="2022-04" db="EMBL/GenBank/DDBJ databases">
        <title>Carnegiea gigantea Genome sequencing and assembly v2.</title>
        <authorList>
            <person name="Copetti D."/>
            <person name="Sanderson M.J."/>
            <person name="Burquez A."/>
            <person name="Wojciechowski M.F."/>
        </authorList>
    </citation>
    <scope>NUCLEOTIDE SEQUENCE</scope>
    <source>
        <strain evidence="12">SGP5-SGP5p</strain>
        <tissue evidence="12">Aerial part</tissue>
    </source>
</reference>
<feature type="compositionally biased region" description="Polar residues" evidence="10">
    <location>
        <begin position="483"/>
        <end position="497"/>
    </location>
</feature>
<proteinExistence type="inferred from homology"/>
<dbReference type="GO" id="GO:0000014">
    <property type="term" value="F:single-stranded DNA endodeoxyribonuclease activity"/>
    <property type="evidence" value="ECO:0007669"/>
    <property type="project" value="TreeGrafter"/>
</dbReference>
<accession>A0A9Q1KK64</accession>
<keyword evidence="7" id="KW-0238">DNA-binding</keyword>
<dbReference type="FunFam" id="3.40.50.10130:FF:000002">
    <property type="entry name" value="DNA repair endonuclease XPF"/>
    <property type="match status" value="1"/>
</dbReference>
<evidence type="ECO:0000256" key="9">
    <source>
        <dbReference type="ARBA" id="ARBA00023242"/>
    </source>
</evidence>
<evidence type="ECO:0000256" key="2">
    <source>
        <dbReference type="ARBA" id="ARBA00010015"/>
    </source>
</evidence>
<evidence type="ECO:0000256" key="6">
    <source>
        <dbReference type="ARBA" id="ARBA00022801"/>
    </source>
</evidence>
<organism evidence="12 13">
    <name type="scientific">Carnegiea gigantea</name>
    <dbReference type="NCBI Taxonomy" id="171969"/>
    <lineage>
        <taxon>Eukaryota</taxon>
        <taxon>Viridiplantae</taxon>
        <taxon>Streptophyta</taxon>
        <taxon>Embryophyta</taxon>
        <taxon>Tracheophyta</taxon>
        <taxon>Spermatophyta</taxon>
        <taxon>Magnoliopsida</taxon>
        <taxon>eudicotyledons</taxon>
        <taxon>Gunneridae</taxon>
        <taxon>Pentapetalae</taxon>
        <taxon>Caryophyllales</taxon>
        <taxon>Cactineae</taxon>
        <taxon>Cactaceae</taxon>
        <taxon>Cactoideae</taxon>
        <taxon>Echinocereeae</taxon>
        <taxon>Carnegiea</taxon>
    </lineage>
</organism>
<evidence type="ECO:0000256" key="10">
    <source>
        <dbReference type="SAM" id="MobiDB-lite"/>
    </source>
</evidence>